<dbReference type="GO" id="GO:0070063">
    <property type="term" value="F:RNA polymerase binding"/>
    <property type="evidence" value="ECO:0007669"/>
    <property type="project" value="InterPro"/>
</dbReference>
<dbReference type="InterPro" id="IPR006358">
    <property type="entry name" value="Tscrpt_elong_fac_GreB"/>
</dbReference>
<dbReference type="SUPFAM" id="SSF54534">
    <property type="entry name" value="FKBP-like"/>
    <property type="match status" value="1"/>
</dbReference>
<gene>
    <name evidence="4" type="primary">greB</name>
    <name evidence="8" type="ORF">BE15_45820</name>
</gene>
<dbReference type="OrthoDB" id="5511940at2"/>
<evidence type="ECO:0000313" key="9">
    <source>
        <dbReference type="Proteomes" id="UP000075260"/>
    </source>
</evidence>
<dbReference type="NCBIfam" id="NF002506">
    <property type="entry name" value="PRK01885.1"/>
    <property type="match status" value="1"/>
</dbReference>
<name>A0A150QS52_SORCE</name>
<dbReference type="InterPro" id="IPR022691">
    <property type="entry name" value="Tscrpt_elong_fac_GreA/B_N"/>
</dbReference>
<dbReference type="InterPro" id="IPR023459">
    <property type="entry name" value="Tscrpt_elong_fac_GreA/B_fam"/>
</dbReference>
<evidence type="ECO:0000256" key="2">
    <source>
        <dbReference type="ARBA" id="ARBA00023125"/>
    </source>
</evidence>
<dbReference type="PROSITE" id="PS00829">
    <property type="entry name" value="GREAB_1"/>
    <property type="match status" value="1"/>
</dbReference>
<dbReference type="GO" id="GO:0003746">
    <property type="term" value="F:translation elongation factor activity"/>
    <property type="evidence" value="ECO:0007669"/>
    <property type="project" value="UniProtKB-KW"/>
</dbReference>
<dbReference type="Gene3D" id="3.10.50.30">
    <property type="entry name" value="Transcription elongation factor, GreA/GreB, C-terminal domain"/>
    <property type="match status" value="1"/>
</dbReference>
<dbReference type="RefSeq" id="WP_061607476.1">
    <property type="nucleotide sequence ID" value="NZ_CP162579.1"/>
</dbReference>
<reference evidence="8 9" key="1">
    <citation type="submission" date="2014-02" db="EMBL/GenBank/DDBJ databases">
        <title>The small core and large imbalanced accessory genome model reveals a collaborative survival strategy of Sorangium cellulosum strains in nature.</title>
        <authorList>
            <person name="Han K."/>
            <person name="Peng R."/>
            <person name="Blom J."/>
            <person name="Li Y.-Z."/>
        </authorList>
    </citation>
    <scope>NUCLEOTIDE SEQUENCE [LARGE SCALE GENOMIC DNA]</scope>
    <source>
        <strain evidence="8 9">So0008-312</strain>
    </source>
</reference>
<feature type="domain" description="Transcription elongation factor GreA/GreB C-terminal" evidence="6">
    <location>
        <begin position="83"/>
        <end position="156"/>
    </location>
</feature>
<comment type="function">
    <text evidence="5">Necessary for efficient RNA polymerase transcription elongation past template-encoded arresting sites. The arresting sites in DNA have the property of trapping a certain fraction of elongating RNA polymerases that pass through, resulting in locked ternary complexes. Cleavage of the nascent transcript by cleavage factors such as GreA or GreB allows the resumption of elongation from the new 3'terminus. GreA releases sequences of 2 to 3 nucleotides.</text>
</comment>
<dbReference type="GO" id="GO:0032784">
    <property type="term" value="P:regulation of DNA-templated transcription elongation"/>
    <property type="evidence" value="ECO:0007669"/>
    <property type="project" value="UniProtKB-UniRule"/>
</dbReference>
<keyword evidence="1 4" id="KW-0805">Transcription regulation</keyword>
<dbReference type="SUPFAM" id="SSF46557">
    <property type="entry name" value="GreA transcript cleavage protein, N-terminal domain"/>
    <property type="match status" value="1"/>
</dbReference>
<dbReference type="FunFam" id="1.10.287.180:FF:000001">
    <property type="entry name" value="Transcription elongation factor GreA"/>
    <property type="match status" value="1"/>
</dbReference>
<keyword evidence="8" id="KW-0648">Protein biosynthesis</keyword>
<comment type="caution">
    <text evidence="8">The sequence shown here is derived from an EMBL/GenBank/DDBJ whole genome shotgun (WGS) entry which is preliminary data.</text>
</comment>
<dbReference type="AlphaFoldDB" id="A0A150QS52"/>
<evidence type="ECO:0000313" key="8">
    <source>
        <dbReference type="EMBL" id="KYF70682.1"/>
    </source>
</evidence>
<dbReference type="PIRSF" id="PIRSF006092">
    <property type="entry name" value="GreA_GreB"/>
    <property type="match status" value="1"/>
</dbReference>
<dbReference type="PANTHER" id="PTHR30437:SF6">
    <property type="entry name" value="TRANSCRIPTION ELONGATION FACTOR GREB"/>
    <property type="match status" value="1"/>
</dbReference>
<dbReference type="Proteomes" id="UP000075260">
    <property type="component" value="Unassembled WGS sequence"/>
</dbReference>
<keyword evidence="3 4" id="KW-0804">Transcription</keyword>
<dbReference type="NCBIfam" id="TIGR01462">
    <property type="entry name" value="greA"/>
    <property type="match status" value="1"/>
</dbReference>
<feature type="domain" description="Transcription elongation factor GreA/GreB N-terminal" evidence="7">
    <location>
        <begin position="6"/>
        <end position="75"/>
    </location>
</feature>
<dbReference type="GO" id="GO:0003677">
    <property type="term" value="F:DNA binding"/>
    <property type="evidence" value="ECO:0007669"/>
    <property type="project" value="UniProtKB-UniRule"/>
</dbReference>
<dbReference type="PANTHER" id="PTHR30437">
    <property type="entry name" value="TRANSCRIPTION ELONGATION FACTOR GREA"/>
    <property type="match status" value="1"/>
</dbReference>
<evidence type="ECO:0000259" key="7">
    <source>
        <dbReference type="Pfam" id="PF03449"/>
    </source>
</evidence>
<keyword evidence="2 4" id="KW-0238">DNA-binding</keyword>
<dbReference type="InterPro" id="IPR006359">
    <property type="entry name" value="Tscrpt_elong_fac_GreA"/>
</dbReference>
<dbReference type="FunFam" id="3.10.50.30:FF:000001">
    <property type="entry name" value="Transcription elongation factor GreA"/>
    <property type="match status" value="1"/>
</dbReference>
<dbReference type="InterPro" id="IPR036953">
    <property type="entry name" value="GreA/GreB_C_sf"/>
</dbReference>
<dbReference type="EMBL" id="JEMA01000381">
    <property type="protein sequence ID" value="KYF70682.1"/>
    <property type="molecule type" value="Genomic_DNA"/>
</dbReference>
<evidence type="ECO:0000256" key="5">
    <source>
        <dbReference type="RuleBase" id="RU000556"/>
    </source>
</evidence>
<evidence type="ECO:0000256" key="1">
    <source>
        <dbReference type="ARBA" id="ARBA00023015"/>
    </source>
</evidence>
<dbReference type="InterPro" id="IPR028624">
    <property type="entry name" value="Tscrpt_elong_fac_GreA/B"/>
</dbReference>
<proteinExistence type="inferred from homology"/>
<evidence type="ECO:0000256" key="4">
    <source>
        <dbReference type="HAMAP-Rule" id="MF_00930"/>
    </source>
</evidence>
<comment type="function">
    <text evidence="4">Necessary for efficient RNA polymerase transcription elongation past template-encoded arresting sites. The arresting sites in DNA have the property of trapping a certain fraction of elongating RNA polymerases that pass through, resulting in locked ternary complexes. Cleavage of the nascent transcript by cleavage factors such as GreA or GreB allows the resumption of elongation from the new 3'terminus. GreB releases sequences of up to 9 nucleotides in length.</text>
</comment>
<dbReference type="InterPro" id="IPR001437">
    <property type="entry name" value="Tscrpt_elong_fac_GreA/B_C"/>
</dbReference>
<dbReference type="Gene3D" id="1.10.287.180">
    <property type="entry name" value="Transcription elongation factor, GreA/GreB, N-terminal domain"/>
    <property type="match status" value="1"/>
</dbReference>
<keyword evidence="8" id="KW-0251">Elongation factor</keyword>
<dbReference type="GO" id="GO:0006354">
    <property type="term" value="P:DNA-templated transcription elongation"/>
    <property type="evidence" value="ECO:0007669"/>
    <property type="project" value="TreeGrafter"/>
</dbReference>
<protein>
    <recommendedName>
        <fullName evidence="4">Transcription elongation factor GreB</fullName>
    </recommendedName>
    <alternativeName>
        <fullName evidence="4">Transcript cleavage factor GreB</fullName>
    </alternativeName>
</protein>
<dbReference type="Pfam" id="PF03449">
    <property type="entry name" value="GreA_GreB_N"/>
    <property type="match status" value="1"/>
</dbReference>
<dbReference type="Pfam" id="PF01272">
    <property type="entry name" value="GreA_GreB"/>
    <property type="match status" value="1"/>
</dbReference>
<evidence type="ECO:0000256" key="3">
    <source>
        <dbReference type="ARBA" id="ARBA00023163"/>
    </source>
</evidence>
<comment type="similarity">
    <text evidence="4">Belongs to the GreA/GreB family. GreB subfamily.</text>
</comment>
<evidence type="ECO:0000259" key="6">
    <source>
        <dbReference type="Pfam" id="PF01272"/>
    </source>
</evidence>
<sequence length="157" mass="17687">MSDPAYITPSGARKLSEELARLRSVERPRIVQEVADAAAQGDRSENAEYIYGKKKLREIDRRMHYLTKRLEKAVVVDPSEQRGDKVFFGAKVEIEDEEGARHTYQIVGEDEIDSAVGRISWRSPVGRSLLGRRAGDVITVRRPAGEAEMEIISVRYG</sequence>
<dbReference type="InterPro" id="IPR018151">
    <property type="entry name" value="TF_GreA/GreB_CS"/>
</dbReference>
<dbReference type="PROSITE" id="PS00830">
    <property type="entry name" value="GREAB_2"/>
    <property type="match status" value="1"/>
</dbReference>
<dbReference type="HAMAP" id="MF_00105">
    <property type="entry name" value="GreA_GreB"/>
    <property type="match status" value="1"/>
</dbReference>
<organism evidence="8 9">
    <name type="scientific">Sorangium cellulosum</name>
    <name type="common">Polyangium cellulosum</name>
    <dbReference type="NCBI Taxonomy" id="56"/>
    <lineage>
        <taxon>Bacteria</taxon>
        <taxon>Pseudomonadati</taxon>
        <taxon>Myxococcota</taxon>
        <taxon>Polyangia</taxon>
        <taxon>Polyangiales</taxon>
        <taxon>Polyangiaceae</taxon>
        <taxon>Sorangium</taxon>
    </lineage>
</organism>
<dbReference type="InterPro" id="IPR036805">
    <property type="entry name" value="Tscrpt_elong_fac_GreA/B_N_sf"/>
</dbReference>
<dbReference type="HAMAP" id="MF_00930">
    <property type="entry name" value="GreB"/>
    <property type="match status" value="1"/>
</dbReference>
<dbReference type="NCBIfam" id="NF001263">
    <property type="entry name" value="PRK00226.1-4"/>
    <property type="match status" value="1"/>
</dbReference>
<accession>A0A150QS52</accession>
<dbReference type="NCBIfam" id="TIGR01461">
    <property type="entry name" value="greB"/>
    <property type="match status" value="1"/>
</dbReference>